<evidence type="ECO:0000256" key="5">
    <source>
        <dbReference type="ARBA" id="ARBA00022605"/>
    </source>
</evidence>
<dbReference type="Gene3D" id="3.20.20.70">
    <property type="entry name" value="Aldolase class I"/>
    <property type="match status" value="1"/>
</dbReference>
<evidence type="ECO:0000256" key="9">
    <source>
        <dbReference type="HAMAP-Rule" id="MF_00135"/>
    </source>
</evidence>
<accession>F0IZA5</accession>
<dbReference type="HAMAP" id="MF_00135">
    <property type="entry name" value="PRAI"/>
    <property type="match status" value="1"/>
</dbReference>
<dbReference type="HOGENOM" id="CLU_076364_1_1_5"/>
<dbReference type="InterPro" id="IPR001240">
    <property type="entry name" value="PRAI_dom"/>
</dbReference>
<dbReference type="Proteomes" id="UP000007100">
    <property type="component" value="Chromosome"/>
</dbReference>
<dbReference type="CDD" id="cd00405">
    <property type="entry name" value="PRAI"/>
    <property type="match status" value="1"/>
</dbReference>
<comment type="pathway">
    <text evidence="2 9">Amino-acid biosynthesis; L-tryptophan biosynthesis; L-tryptophan from chorismate: step 3/5.</text>
</comment>
<dbReference type="Pfam" id="PF00697">
    <property type="entry name" value="PRAI"/>
    <property type="match status" value="1"/>
</dbReference>
<dbReference type="PANTHER" id="PTHR42894:SF1">
    <property type="entry name" value="N-(5'-PHOSPHORIBOSYL)ANTHRANILATE ISOMERASE"/>
    <property type="match status" value="1"/>
</dbReference>
<sequence>MARAKICGLRTRETWLAATDAGADWVGFVFFPRSPRFLTTEALKAIGADARVPRVGLFVDPEPAAIEAVLKVQDLEFLQIYAGAEACRAMRARFGAKVWRAVGVASAADLPRDDEGLDGFLIESKPPRGADRPGGNATAFDWAVMQRWQAPAPWLLAGGLTPANVAAAVRASGAAAVDVSSGVESAPGEKSVPLIRDFVAAAHAA</sequence>
<comment type="similarity">
    <text evidence="9">Belongs to the TrpF family.</text>
</comment>
<dbReference type="EC" id="5.3.1.24" evidence="3 9"/>
<dbReference type="InterPro" id="IPR013785">
    <property type="entry name" value="Aldolase_TIM"/>
</dbReference>
<keyword evidence="5 9" id="KW-0028">Amino-acid biosynthesis</keyword>
<protein>
    <recommendedName>
        <fullName evidence="4 9">N-(5'-phosphoribosyl)anthranilate isomerase</fullName>
        <shortName evidence="9">PRAI</shortName>
        <ecNumber evidence="3 9">5.3.1.24</ecNumber>
    </recommendedName>
</protein>
<evidence type="ECO:0000256" key="4">
    <source>
        <dbReference type="ARBA" id="ARBA00022272"/>
    </source>
</evidence>
<dbReference type="SUPFAM" id="SSF51366">
    <property type="entry name" value="Ribulose-phoshate binding barrel"/>
    <property type="match status" value="1"/>
</dbReference>
<proteinExistence type="inferred from homology"/>
<dbReference type="InterPro" id="IPR044643">
    <property type="entry name" value="TrpF_fam"/>
</dbReference>
<dbReference type="EMBL" id="AP012035">
    <property type="protein sequence ID" value="BAJ81115.1"/>
    <property type="molecule type" value="Genomic_DNA"/>
</dbReference>
<keyword evidence="11" id="KW-1185">Reference proteome</keyword>
<dbReference type="GO" id="GO:0004640">
    <property type="term" value="F:phosphoribosylanthranilate isomerase activity"/>
    <property type="evidence" value="ECO:0007669"/>
    <property type="project" value="UniProtKB-UniRule"/>
</dbReference>
<dbReference type="RefSeq" id="WP_013640172.1">
    <property type="nucleotide sequence ID" value="NC_015186.1"/>
</dbReference>
<name>F0IZA5_ACIMA</name>
<evidence type="ECO:0000313" key="11">
    <source>
        <dbReference type="Proteomes" id="UP000007100"/>
    </source>
</evidence>
<evidence type="ECO:0000256" key="6">
    <source>
        <dbReference type="ARBA" id="ARBA00022822"/>
    </source>
</evidence>
<organism evidence="10 11">
    <name type="scientific">Acidiphilium multivorum (strain DSM 11245 / JCM 8867 / NBRC 100883 / AIU 301)</name>
    <dbReference type="NCBI Taxonomy" id="926570"/>
    <lineage>
        <taxon>Bacteria</taxon>
        <taxon>Pseudomonadati</taxon>
        <taxon>Pseudomonadota</taxon>
        <taxon>Alphaproteobacteria</taxon>
        <taxon>Acetobacterales</taxon>
        <taxon>Acidocellaceae</taxon>
        <taxon>Acidiphilium</taxon>
    </lineage>
</organism>
<evidence type="ECO:0000256" key="1">
    <source>
        <dbReference type="ARBA" id="ARBA00001164"/>
    </source>
</evidence>
<keyword evidence="6 9" id="KW-0822">Tryptophan biosynthesis</keyword>
<comment type="catalytic activity">
    <reaction evidence="1 9">
        <text>N-(5-phospho-beta-D-ribosyl)anthranilate = 1-(2-carboxyphenylamino)-1-deoxy-D-ribulose 5-phosphate</text>
        <dbReference type="Rhea" id="RHEA:21540"/>
        <dbReference type="ChEBI" id="CHEBI:18277"/>
        <dbReference type="ChEBI" id="CHEBI:58613"/>
        <dbReference type="EC" id="5.3.1.24"/>
    </reaction>
</comment>
<reference evidence="10 11" key="1">
    <citation type="submission" date="2010-12" db="EMBL/GenBank/DDBJ databases">
        <title>Whole genome sequence of Acidiphilium multivorum AIU301.</title>
        <authorList>
            <person name="Narita-Yamada S."/>
            <person name="Nakamura S."/>
            <person name="Ito N."/>
            <person name="Takarada H."/>
            <person name="Katano Y."/>
            <person name="Nakazawa H."/>
            <person name="Hosoyama A."/>
            <person name="Yamada R."/>
            <person name="Fujita N."/>
        </authorList>
    </citation>
    <scope>NUCLEOTIDE SEQUENCE [LARGE SCALE GENOMIC DNA]</scope>
    <source>
        <strain evidence="11">DSM 11245 / JCM 8867 / AIU301</strain>
    </source>
</reference>
<evidence type="ECO:0000256" key="3">
    <source>
        <dbReference type="ARBA" id="ARBA00012572"/>
    </source>
</evidence>
<dbReference type="OrthoDB" id="9796196at2"/>
<evidence type="ECO:0000313" key="10">
    <source>
        <dbReference type="EMBL" id="BAJ81115.1"/>
    </source>
</evidence>
<keyword evidence="7 9" id="KW-0057">Aromatic amino acid biosynthesis</keyword>
<dbReference type="KEGG" id="amv:ACMV_17680"/>
<dbReference type="GO" id="GO:0000162">
    <property type="term" value="P:L-tryptophan biosynthetic process"/>
    <property type="evidence" value="ECO:0007669"/>
    <property type="project" value="UniProtKB-UniRule"/>
</dbReference>
<dbReference type="PANTHER" id="PTHR42894">
    <property type="entry name" value="N-(5'-PHOSPHORIBOSYL)ANTHRANILATE ISOMERASE"/>
    <property type="match status" value="1"/>
</dbReference>
<gene>
    <name evidence="9 10" type="primary">trpF</name>
    <name evidence="10" type="ordered locus">ACMV_17680</name>
</gene>
<dbReference type="InterPro" id="IPR011060">
    <property type="entry name" value="RibuloseP-bd_barrel"/>
</dbReference>
<keyword evidence="8 9" id="KW-0413">Isomerase</keyword>
<dbReference type="UniPathway" id="UPA00035">
    <property type="reaction ID" value="UER00042"/>
</dbReference>
<evidence type="ECO:0000256" key="7">
    <source>
        <dbReference type="ARBA" id="ARBA00023141"/>
    </source>
</evidence>
<evidence type="ECO:0000256" key="8">
    <source>
        <dbReference type="ARBA" id="ARBA00023235"/>
    </source>
</evidence>
<dbReference type="AlphaFoldDB" id="F0IZA5"/>
<evidence type="ECO:0000256" key="2">
    <source>
        <dbReference type="ARBA" id="ARBA00004664"/>
    </source>
</evidence>